<dbReference type="OrthoDB" id="9813368at2"/>
<reference evidence="6" key="4">
    <citation type="submission" date="2024-05" db="EMBL/GenBank/DDBJ databases">
        <authorList>
            <person name="Sun Q."/>
            <person name="Sedlacek I."/>
        </authorList>
    </citation>
    <scope>NUCLEOTIDE SEQUENCE</scope>
    <source>
        <strain evidence="6">CCM 4175</strain>
    </source>
</reference>
<dbReference type="Proteomes" id="UP000243706">
    <property type="component" value="Chromosome 1"/>
</dbReference>
<dbReference type="InterPro" id="IPR018392">
    <property type="entry name" value="LysM"/>
</dbReference>
<reference evidence="6" key="1">
    <citation type="journal article" date="2014" name="Int. J. Syst. Evol. Microbiol.">
        <title>Complete genome of a new Firmicutes species belonging to the dominant human colonic microbiota ('Ruminococcus bicirculans') reveals two chromosomes and a selective capacity to utilize plant glucans.</title>
        <authorList>
            <consortium name="NISC Comparative Sequencing Program"/>
            <person name="Wegmann U."/>
            <person name="Louis P."/>
            <person name="Goesmann A."/>
            <person name="Henrissat B."/>
            <person name="Duncan S.H."/>
            <person name="Flint H.J."/>
        </authorList>
    </citation>
    <scope>NUCLEOTIDE SEQUENCE</scope>
    <source>
        <strain evidence="6">CCM 4175</strain>
    </source>
</reference>
<keyword evidence="1" id="KW-0732">Signal</keyword>
<feature type="domain" description="LysM" evidence="5">
    <location>
        <begin position="101"/>
        <end position="144"/>
    </location>
</feature>
<dbReference type="SMART" id="SM00257">
    <property type="entry name" value="LysM"/>
    <property type="match status" value="2"/>
</dbReference>
<dbReference type="PROSITE" id="PS50911">
    <property type="entry name" value="CHAP"/>
    <property type="match status" value="1"/>
</dbReference>
<dbReference type="CDD" id="cd00118">
    <property type="entry name" value="LysM"/>
    <property type="match status" value="2"/>
</dbReference>
<dbReference type="GO" id="GO:0071555">
    <property type="term" value="P:cell wall organization"/>
    <property type="evidence" value="ECO:0007669"/>
    <property type="project" value="UniProtKB-KW"/>
</dbReference>
<evidence type="ECO:0000313" key="8">
    <source>
        <dbReference type="Proteomes" id="UP000243706"/>
    </source>
</evidence>
<keyword evidence="9" id="KW-1185">Reference proteome</keyword>
<dbReference type="SUPFAM" id="SSF54106">
    <property type="entry name" value="LysM domain"/>
    <property type="match status" value="2"/>
</dbReference>
<evidence type="ECO:0000313" key="9">
    <source>
        <dbReference type="Proteomes" id="UP000652995"/>
    </source>
</evidence>
<feature type="domain" description="LysM" evidence="5">
    <location>
        <begin position="27"/>
        <end position="70"/>
    </location>
</feature>
<keyword evidence="2 7" id="KW-0378">Hydrolase</keyword>
<dbReference type="Gene3D" id="3.90.1720.10">
    <property type="entry name" value="endopeptidase domain like (from Nostoc punctiforme)"/>
    <property type="match status" value="1"/>
</dbReference>
<dbReference type="SUPFAM" id="SSF54001">
    <property type="entry name" value="Cysteine proteinases"/>
    <property type="match status" value="1"/>
</dbReference>
<accession>A0A240BV87</accession>
<dbReference type="PROSITE" id="PS51782">
    <property type="entry name" value="LYSM"/>
    <property type="match status" value="2"/>
</dbReference>
<evidence type="ECO:0000313" key="7">
    <source>
        <dbReference type="EMBL" id="SNV99707.1"/>
    </source>
</evidence>
<dbReference type="EMBL" id="LT906464">
    <property type="protein sequence ID" value="SNV99707.1"/>
    <property type="molecule type" value="Genomic_DNA"/>
</dbReference>
<organism evidence="7 8">
    <name type="scientific">Staphylococcus muscae</name>
    <dbReference type="NCBI Taxonomy" id="1294"/>
    <lineage>
        <taxon>Bacteria</taxon>
        <taxon>Bacillati</taxon>
        <taxon>Bacillota</taxon>
        <taxon>Bacilli</taxon>
        <taxon>Bacillales</taxon>
        <taxon>Staphylococcaceae</taxon>
        <taxon>Staphylococcus</taxon>
    </lineage>
</organism>
<reference evidence="9" key="3">
    <citation type="journal article" date="2019" name="Int. J. Syst. Evol. Microbiol.">
        <title>The Global Catalogue of Microorganisms (GCM) 10K type strain sequencing project: providing services to taxonomists for standard genome sequencing and annotation.</title>
        <authorList>
            <consortium name="The Broad Institute Genomics Platform"/>
            <consortium name="The Broad Institute Genome Sequencing Center for Infectious Disease"/>
            <person name="Wu L."/>
            <person name="Ma J."/>
        </authorList>
    </citation>
    <scope>NUCLEOTIDE SEQUENCE [LARGE SCALE GENOMIC DNA]</scope>
    <source>
        <strain evidence="9">CCM 4175</strain>
    </source>
</reference>
<dbReference type="InterPro" id="IPR036779">
    <property type="entry name" value="LysM_dom_sf"/>
</dbReference>
<evidence type="ECO:0000256" key="2">
    <source>
        <dbReference type="ARBA" id="ARBA00022801"/>
    </source>
</evidence>
<dbReference type="AlphaFoldDB" id="A0A240BV87"/>
<dbReference type="Gene3D" id="3.10.350.10">
    <property type="entry name" value="LysM domain"/>
    <property type="match status" value="2"/>
</dbReference>
<protein>
    <submittedName>
        <fullName evidence="6">Peptidase M23</fullName>
    </submittedName>
    <submittedName>
        <fullName evidence="7">Putative peptidoglycan hydrolase</fullName>
        <ecNumber evidence="7">3.5.1.28</ecNumber>
    </submittedName>
</protein>
<dbReference type="EMBL" id="BMCB01000003">
    <property type="protein sequence ID" value="GGA84838.1"/>
    <property type="molecule type" value="Genomic_DNA"/>
</dbReference>
<reference evidence="7 8" key="2">
    <citation type="submission" date="2017-06" db="EMBL/GenBank/DDBJ databases">
        <authorList>
            <consortium name="Pathogen Informatics"/>
        </authorList>
    </citation>
    <scope>NUCLEOTIDE SEQUENCE [LARGE SCALE GENOMIC DNA]</scope>
    <source>
        <strain evidence="7 8">NCTC13833</strain>
    </source>
</reference>
<dbReference type="InterPro" id="IPR007921">
    <property type="entry name" value="CHAP_dom"/>
</dbReference>
<dbReference type="EC" id="3.5.1.28" evidence="7"/>
<gene>
    <name evidence="7" type="primary">sle1_1</name>
    <name evidence="6" type="ORF">GCM10007183_06300</name>
    <name evidence="7" type="ORF">SAMEA4412661_00325</name>
</gene>
<dbReference type="Proteomes" id="UP000652995">
    <property type="component" value="Unassembled WGS sequence"/>
</dbReference>
<evidence type="ECO:0000256" key="1">
    <source>
        <dbReference type="ARBA" id="ARBA00022729"/>
    </source>
</evidence>
<dbReference type="RefSeq" id="WP_095115445.1">
    <property type="nucleotide sequence ID" value="NZ_BMCB01000003.1"/>
</dbReference>
<dbReference type="Pfam" id="PF01476">
    <property type="entry name" value="LysM"/>
    <property type="match status" value="2"/>
</dbReference>
<sequence>MKKFAFALTVTSGAAAVLTHQDAQASTQHAVQSGDSLWTVAAQYGTTVDAIKQANGLSNNMIFPGQTLTIGGSTTNETAQSNAQTQNTTSYNVTTAQTSGNGHKVVAGESLDIIAAQYGVTVQDLMNANGMSGYLIHPNQTLQIPSQSGAASTSNVNTAAAGGNGVQTVQTSTQAQTPSVNQSNLYTWGQCTWHVFNRRSETGQPISTYWWNASNWAGAASADGYTVNNAPQAGAIMQSTEGPMGHVAYVERVNPDGSILVSEMNYNTSPGQVGYRTIPGSLTSNYNFIH</sequence>
<dbReference type="KEGG" id="smus:C7J88_08770"/>
<proteinExistence type="predicted"/>
<evidence type="ECO:0000259" key="5">
    <source>
        <dbReference type="PROSITE" id="PS51782"/>
    </source>
</evidence>
<name>A0A240BV87_9STAP</name>
<dbReference type="InterPro" id="IPR038765">
    <property type="entry name" value="Papain-like_cys_pep_sf"/>
</dbReference>
<keyword evidence="3" id="KW-0961">Cell wall biogenesis/degradation</keyword>
<evidence type="ECO:0000259" key="4">
    <source>
        <dbReference type="PROSITE" id="PS50911"/>
    </source>
</evidence>
<evidence type="ECO:0000313" key="6">
    <source>
        <dbReference type="EMBL" id="GGA84838.1"/>
    </source>
</evidence>
<dbReference type="GO" id="GO:0008745">
    <property type="term" value="F:N-acetylmuramoyl-L-alanine amidase activity"/>
    <property type="evidence" value="ECO:0007669"/>
    <property type="project" value="UniProtKB-EC"/>
</dbReference>
<dbReference type="PANTHER" id="PTHR33734">
    <property type="entry name" value="LYSM DOMAIN-CONTAINING GPI-ANCHORED PROTEIN 2"/>
    <property type="match status" value="1"/>
</dbReference>
<feature type="domain" description="Peptidase C51" evidence="4">
    <location>
        <begin position="166"/>
        <end position="290"/>
    </location>
</feature>
<dbReference type="PANTHER" id="PTHR33734:SF22">
    <property type="entry name" value="MEMBRANE-BOUND LYTIC MUREIN TRANSGLYCOSYLASE D"/>
    <property type="match status" value="1"/>
</dbReference>
<evidence type="ECO:0000256" key="3">
    <source>
        <dbReference type="ARBA" id="ARBA00023316"/>
    </source>
</evidence>
<dbReference type="GO" id="GO:0008932">
    <property type="term" value="F:lytic endotransglycosylase activity"/>
    <property type="evidence" value="ECO:0007669"/>
    <property type="project" value="TreeGrafter"/>
</dbReference>
<dbReference type="Pfam" id="PF05257">
    <property type="entry name" value="CHAP"/>
    <property type="match status" value="1"/>
</dbReference>